<dbReference type="AlphaFoldDB" id="A0A9Q0KTT9"/>
<feature type="region of interest" description="Disordered" evidence="1">
    <location>
        <begin position="35"/>
        <end position="93"/>
    </location>
</feature>
<organism evidence="2 3">
    <name type="scientific">Protea cynaroides</name>
    <dbReference type="NCBI Taxonomy" id="273540"/>
    <lineage>
        <taxon>Eukaryota</taxon>
        <taxon>Viridiplantae</taxon>
        <taxon>Streptophyta</taxon>
        <taxon>Embryophyta</taxon>
        <taxon>Tracheophyta</taxon>
        <taxon>Spermatophyta</taxon>
        <taxon>Magnoliopsida</taxon>
        <taxon>Proteales</taxon>
        <taxon>Proteaceae</taxon>
        <taxon>Protea</taxon>
    </lineage>
</organism>
<reference evidence="2" key="1">
    <citation type="journal article" date="2023" name="Plant J.">
        <title>The genome of the king protea, Protea cynaroides.</title>
        <authorList>
            <person name="Chang J."/>
            <person name="Duong T.A."/>
            <person name="Schoeman C."/>
            <person name="Ma X."/>
            <person name="Roodt D."/>
            <person name="Barker N."/>
            <person name="Li Z."/>
            <person name="Van de Peer Y."/>
            <person name="Mizrachi E."/>
        </authorList>
    </citation>
    <scope>NUCLEOTIDE SEQUENCE</scope>
    <source>
        <tissue evidence="2">Young leaves</tissue>
    </source>
</reference>
<feature type="compositionally biased region" description="Basic residues" evidence="1">
    <location>
        <begin position="77"/>
        <end position="88"/>
    </location>
</feature>
<dbReference type="Proteomes" id="UP001141806">
    <property type="component" value="Unassembled WGS sequence"/>
</dbReference>
<gene>
    <name evidence="2" type="ORF">NE237_001701</name>
</gene>
<comment type="caution">
    <text evidence="2">The sequence shown here is derived from an EMBL/GenBank/DDBJ whole genome shotgun (WGS) entry which is preliminary data.</text>
</comment>
<proteinExistence type="predicted"/>
<accession>A0A9Q0KTT9</accession>
<evidence type="ECO:0000313" key="3">
    <source>
        <dbReference type="Proteomes" id="UP001141806"/>
    </source>
</evidence>
<evidence type="ECO:0000256" key="1">
    <source>
        <dbReference type="SAM" id="MobiDB-lite"/>
    </source>
</evidence>
<keyword evidence="3" id="KW-1185">Reference proteome</keyword>
<name>A0A9Q0KTT9_9MAGN</name>
<dbReference type="EMBL" id="JAMYWD010000003">
    <property type="protein sequence ID" value="KAJ4976595.1"/>
    <property type="molecule type" value="Genomic_DNA"/>
</dbReference>
<protein>
    <submittedName>
        <fullName evidence="2">Uncharacterized protein</fullName>
    </submittedName>
</protein>
<evidence type="ECO:0000313" key="2">
    <source>
        <dbReference type="EMBL" id="KAJ4976595.1"/>
    </source>
</evidence>
<dbReference type="OrthoDB" id="1937665at2759"/>
<sequence>MSSSPKGEESRLFPSEENKNDGYLGLLVETARLISGNFEDEESEPKTSSEKGGLIHEASGDSQMRADQAWEKPASMNRRRKESRKNHGKSSIAEASCRVLTSCLLQLVFLSFLPWPKNTSNFKNDDNDDMNAEAEAAVAEASLVFNPS</sequence>